<reference evidence="1 2" key="1">
    <citation type="journal article" date="2019" name="Genome Biol. Evol.">
        <title>Insights into the evolution of the New World diploid cottons (Gossypium, subgenus Houzingenia) based on genome sequencing.</title>
        <authorList>
            <person name="Grover C.E."/>
            <person name="Arick M.A. 2nd"/>
            <person name="Thrash A."/>
            <person name="Conover J.L."/>
            <person name="Sanders W.S."/>
            <person name="Peterson D.G."/>
            <person name="Frelichowski J.E."/>
            <person name="Scheffler J.A."/>
            <person name="Scheffler B.E."/>
            <person name="Wendel J.F."/>
        </authorList>
    </citation>
    <scope>NUCLEOTIDE SEQUENCE [LARGE SCALE GENOMIC DNA]</scope>
    <source>
        <strain evidence="1">57</strain>
        <tissue evidence="1">Leaf</tissue>
    </source>
</reference>
<sequence length="32" mass="3591">MLWSLCIGIDCGNCISRKARTTNAEQKQLLSH</sequence>
<organism evidence="1 2">
    <name type="scientific">Gossypium klotzschianum</name>
    <dbReference type="NCBI Taxonomy" id="34286"/>
    <lineage>
        <taxon>Eukaryota</taxon>
        <taxon>Viridiplantae</taxon>
        <taxon>Streptophyta</taxon>
        <taxon>Embryophyta</taxon>
        <taxon>Tracheophyta</taxon>
        <taxon>Spermatophyta</taxon>
        <taxon>Magnoliopsida</taxon>
        <taxon>eudicotyledons</taxon>
        <taxon>Gunneridae</taxon>
        <taxon>Pentapetalae</taxon>
        <taxon>rosids</taxon>
        <taxon>malvids</taxon>
        <taxon>Malvales</taxon>
        <taxon>Malvaceae</taxon>
        <taxon>Malvoideae</taxon>
        <taxon>Gossypium</taxon>
    </lineage>
</organism>
<comment type="caution">
    <text evidence="1">The sequence shown here is derived from an EMBL/GenBank/DDBJ whole genome shotgun (WGS) entry which is preliminary data.</text>
</comment>
<dbReference type="AlphaFoldDB" id="A0A7J8VQE7"/>
<dbReference type="Proteomes" id="UP000593573">
    <property type="component" value="Unassembled WGS sequence"/>
</dbReference>
<dbReference type="EMBL" id="JABFAB010000011">
    <property type="protein sequence ID" value="MBA0664674.1"/>
    <property type="molecule type" value="Genomic_DNA"/>
</dbReference>
<name>A0A7J8VQE7_9ROSI</name>
<keyword evidence="2" id="KW-1185">Reference proteome</keyword>
<evidence type="ECO:0000313" key="1">
    <source>
        <dbReference type="EMBL" id="MBA0664674.1"/>
    </source>
</evidence>
<evidence type="ECO:0000313" key="2">
    <source>
        <dbReference type="Proteomes" id="UP000593573"/>
    </source>
</evidence>
<protein>
    <submittedName>
        <fullName evidence="1">Uncharacterized protein</fullName>
    </submittedName>
</protein>
<proteinExistence type="predicted"/>
<gene>
    <name evidence="1" type="ORF">Goklo_004640</name>
</gene>
<accession>A0A7J8VQE7</accession>